<dbReference type="AlphaFoldDB" id="A0A0N4V939"/>
<keyword evidence="1" id="KW-0812">Transmembrane</keyword>
<evidence type="ECO:0000313" key="4">
    <source>
        <dbReference type="WBParaSite" id="EVEC_0000691301-mRNA-1"/>
    </source>
</evidence>
<gene>
    <name evidence="2" type="ORF">EVEC_LOCUS6461</name>
</gene>
<reference evidence="4" key="1">
    <citation type="submission" date="2017-02" db="UniProtKB">
        <authorList>
            <consortium name="WormBaseParasite"/>
        </authorList>
    </citation>
    <scope>IDENTIFICATION</scope>
</reference>
<reference evidence="2 3" key="2">
    <citation type="submission" date="2018-10" db="EMBL/GenBank/DDBJ databases">
        <authorList>
            <consortium name="Pathogen Informatics"/>
        </authorList>
    </citation>
    <scope>NUCLEOTIDE SEQUENCE [LARGE SCALE GENOMIC DNA]</scope>
</reference>
<organism evidence="4">
    <name type="scientific">Enterobius vermicularis</name>
    <name type="common">Human pinworm</name>
    <dbReference type="NCBI Taxonomy" id="51028"/>
    <lineage>
        <taxon>Eukaryota</taxon>
        <taxon>Metazoa</taxon>
        <taxon>Ecdysozoa</taxon>
        <taxon>Nematoda</taxon>
        <taxon>Chromadorea</taxon>
        <taxon>Rhabditida</taxon>
        <taxon>Spirurina</taxon>
        <taxon>Oxyuridomorpha</taxon>
        <taxon>Oxyuroidea</taxon>
        <taxon>Oxyuridae</taxon>
        <taxon>Enterobius</taxon>
    </lineage>
</organism>
<name>A0A0N4V939_ENTVE</name>
<accession>A0A0N4V939</accession>
<proteinExistence type="predicted"/>
<dbReference type="EMBL" id="UXUI01008520">
    <property type="protein sequence ID" value="VDD91710.1"/>
    <property type="molecule type" value="Genomic_DNA"/>
</dbReference>
<dbReference type="WBParaSite" id="EVEC_0000691301-mRNA-1">
    <property type="protein sequence ID" value="EVEC_0000691301-mRNA-1"/>
    <property type="gene ID" value="EVEC_0000691301"/>
</dbReference>
<evidence type="ECO:0000256" key="1">
    <source>
        <dbReference type="SAM" id="Phobius"/>
    </source>
</evidence>
<keyword evidence="1" id="KW-1133">Transmembrane helix</keyword>
<dbReference type="Proteomes" id="UP000274131">
    <property type="component" value="Unassembled WGS sequence"/>
</dbReference>
<protein>
    <submittedName>
        <fullName evidence="2 4">Uncharacterized protein</fullName>
    </submittedName>
</protein>
<sequence>MDKEEQKAKKKNLGDFFRLGPYIGYVVLTYEFLLISQVCNLIYMSIAGSGPKPLSCGEESWADKGLTDKELCAEYYRVKGINGTCNQVELKTYFKSVNYEVSFI</sequence>
<keyword evidence="3" id="KW-1185">Reference proteome</keyword>
<keyword evidence="1" id="KW-0472">Membrane</keyword>
<evidence type="ECO:0000313" key="3">
    <source>
        <dbReference type="Proteomes" id="UP000274131"/>
    </source>
</evidence>
<feature type="transmembrane region" description="Helical" evidence="1">
    <location>
        <begin position="22"/>
        <end position="43"/>
    </location>
</feature>
<dbReference type="STRING" id="51028.A0A0N4V939"/>
<evidence type="ECO:0000313" key="2">
    <source>
        <dbReference type="EMBL" id="VDD91710.1"/>
    </source>
</evidence>